<evidence type="ECO:0000313" key="4">
    <source>
        <dbReference type="Proteomes" id="UP000680348"/>
    </source>
</evidence>
<keyword evidence="2" id="KW-1133">Transmembrane helix</keyword>
<reference evidence="3" key="1">
    <citation type="submission" date="2021-04" db="EMBL/GenBank/DDBJ databases">
        <title>Pseudaminobacter soli sp. nov., isolated from paddy soil contaminated by heavy metals.</title>
        <authorList>
            <person name="Zhang K."/>
        </authorList>
    </citation>
    <scope>NUCLEOTIDE SEQUENCE</scope>
    <source>
        <strain evidence="3">19-2017</strain>
    </source>
</reference>
<feature type="transmembrane region" description="Helical" evidence="2">
    <location>
        <begin position="272"/>
        <end position="290"/>
    </location>
</feature>
<keyword evidence="2" id="KW-0472">Membrane</keyword>
<protein>
    <submittedName>
        <fullName evidence="3">DUF2270 domain-containing protein</fullName>
    </submittedName>
</protein>
<feature type="transmembrane region" description="Helical" evidence="2">
    <location>
        <begin position="146"/>
        <end position="163"/>
    </location>
</feature>
<name>A0A942I6K1_9HYPH</name>
<evidence type="ECO:0000256" key="2">
    <source>
        <dbReference type="SAM" id="Phobius"/>
    </source>
</evidence>
<evidence type="ECO:0000256" key="1">
    <source>
        <dbReference type="SAM" id="MobiDB-lite"/>
    </source>
</evidence>
<dbReference type="EMBL" id="JAGWCR010000001">
    <property type="protein sequence ID" value="MBS3647375.1"/>
    <property type="molecule type" value="Genomic_DNA"/>
</dbReference>
<dbReference type="Proteomes" id="UP000680348">
    <property type="component" value="Unassembled WGS sequence"/>
</dbReference>
<feature type="region of interest" description="Disordered" evidence="1">
    <location>
        <begin position="66"/>
        <end position="90"/>
    </location>
</feature>
<feature type="compositionally biased region" description="Low complexity" evidence="1">
    <location>
        <begin position="16"/>
        <end position="29"/>
    </location>
</feature>
<keyword evidence="2" id="KW-0812">Transmembrane</keyword>
<feature type="transmembrane region" description="Helical" evidence="2">
    <location>
        <begin position="226"/>
        <end position="244"/>
    </location>
</feature>
<sequence length="307" mass="33817">MFIAVRPARVLSDCIGESGSRGSLSPGPRQVFKNSRWPGSSSKATQGCGIVKIGSIFGPNCSSGVPTGRKGVDSEPHAATVTPAPHNPPAPTTTSEYITVLAHFHRAELARMAGWRDRIDRTTNWAITGAGAVLSLTLSTPSSHHGVLLFTMLLVLLLLIIEARRYRFFDVYRARVRLIERHFFAPVFAGSKSATSEWTQALAASLDKPTFLISLRVAMSRRLRRNYIWIFLMLFLSWILKLATPKLQVEGTSGNPVFSIREIVDNASLGHLPGWIVVAAVAVFYGWLVYTTFFAHDKEDQDGDVHV</sequence>
<gene>
    <name evidence="3" type="ORF">KEU06_01890</name>
</gene>
<dbReference type="InterPro" id="IPR014470">
    <property type="entry name" value="UCP01500"/>
</dbReference>
<keyword evidence="4" id="KW-1185">Reference proteome</keyword>
<dbReference type="Pfam" id="PF10028">
    <property type="entry name" value="DUF2270"/>
    <property type="match status" value="1"/>
</dbReference>
<evidence type="ECO:0000313" key="3">
    <source>
        <dbReference type="EMBL" id="MBS3647375.1"/>
    </source>
</evidence>
<proteinExistence type="predicted"/>
<accession>A0A942I6K1</accession>
<feature type="transmembrane region" description="Helical" evidence="2">
    <location>
        <begin position="122"/>
        <end position="140"/>
    </location>
</feature>
<comment type="caution">
    <text evidence="3">The sequence shown here is derived from an EMBL/GenBank/DDBJ whole genome shotgun (WGS) entry which is preliminary data.</text>
</comment>
<organism evidence="3 4">
    <name type="scientific">Pseudaminobacter soli</name>
    <name type="common">ex Zhang et al. 2022</name>
    <dbReference type="NCBI Taxonomy" id="2831468"/>
    <lineage>
        <taxon>Bacteria</taxon>
        <taxon>Pseudomonadati</taxon>
        <taxon>Pseudomonadota</taxon>
        <taxon>Alphaproteobacteria</taxon>
        <taxon>Hyphomicrobiales</taxon>
        <taxon>Phyllobacteriaceae</taxon>
        <taxon>Pseudaminobacter</taxon>
    </lineage>
</organism>
<feature type="region of interest" description="Disordered" evidence="1">
    <location>
        <begin position="16"/>
        <end position="40"/>
    </location>
</feature>
<dbReference type="AlphaFoldDB" id="A0A942I6K1"/>